<dbReference type="Proteomes" id="UP000800981">
    <property type="component" value="Unassembled WGS sequence"/>
</dbReference>
<sequence>MEQDELGLTVWRLHSGGSAVRPAERSLAGTAHRGGMKFCGPFTNANKSGWWVSSPVDLDITWRGGSDFEWTLHGDYPDTENQLLRFLMLGEQDVHPGRWLPRSKFSWGMVEAGVVQIWTGCIFSTPPGWGLQVRSPVNTDRQPYSVMEAVLETDWLHTDIWLNVVFHEKDVPVQLRRESWPPLAQLLPVRREAYDERWSLQERTLDRSTPEGEKVFKFFVDYQERKFAGEGKQPVYRDDPTVTKDSTTYYRMRKEALEAQLAELEAEAARAEQEAPGSAGGRGGAGEQAVGCPYSPGA</sequence>
<comment type="caution">
    <text evidence="2">The sequence shown here is derived from an EMBL/GenBank/DDBJ whole genome shotgun (WGS) entry which is preliminary data.</text>
</comment>
<dbReference type="EMBL" id="JAANNP010000001">
    <property type="protein sequence ID" value="NHC13041.1"/>
    <property type="molecule type" value="Genomic_DNA"/>
</dbReference>
<name>A0ABX0GSG8_9ACTN</name>
<protein>
    <submittedName>
        <fullName evidence="2">Uncharacterized protein</fullName>
    </submittedName>
</protein>
<evidence type="ECO:0000313" key="2">
    <source>
        <dbReference type="EMBL" id="NHC13041.1"/>
    </source>
</evidence>
<feature type="region of interest" description="Disordered" evidence="1">
    <location>
        <begin position="265"/>
        <end position="298"/>
    </location>
</feature>
<dbReference type="Pfam" id="PF19541">
    <property type="entry name" value="DUF6065"/>
    <property type="match status" value="1"/>
</dbReference>
<gene>
    <name evidence="2" type="ORF">G9H71_04520</name>
</gene>
<evidence type="ECO:0000256" key="1">
    <source>
        <dbReference type="SAM" id="MobiDB-lite"/>
    </source>
</evidence>
<keyword evidence="3" id="KW-1185">Reference proteome</keyword>
<organism evidence="2 3">
    <name type="scientific">Motilibacter deserti</name>
    <dbReference type="NCBI Taxonomy" id="2714956"/>
    <lineage>
        <taxon>Bacteria</taxon>
        <taxon>Bacillati</taxon>
        <taxon>Actinomycetota</taxon>
        <taxon>Actinomycetes</taxon>
        <taxon>Motilibacterales</taxon>
        <taxon>Motilibacteraceae</taxon>
        <taxon>Motilibacter</taxon>
    </lineage>
</organism>
<reference evidence="2 3" key="1">
    <citation type="submission" date="2020-03" db="EMBL/GenBank/DDBJ databases">
        <title>Two novel Motilibacter sp.</title>
        <authorList>
            <person name="Liu S."/>
        </authorList>
    </citation>
    <scope>NUCLEOTIDE SEQUENCE [LARGE SCALE GENOMIC DNA]</scope>
    <source>
        <strain evidence="2 3">E257</strain>
    </source>
</reference>
<proteinExistence type="predicted"/>
<dbReference type="RefSeq" id="WP_166278418.1">
    <property type="nucleotide sequence ID" value="NZ_JAANNP010000001.1"/>
</dbReference>
<dbReference type="InterPro" id="IPR045709">
    <property type="entry name" value="DUF6065"/>
</dbReference>
<evidence type="ECO:0000313" key="3">
    <source>
        <dbReference type="Proteomes" id="UP000800981"/>
    </source>
</evidence>
<accession>A0ABX0GSG8</accession>